<feature type="non-terminal residue" evidence="2">
    <location>
        <position position="721"/>
    </location>
</feature>
<dbReference type="Pfam" id="PF03564">
    <property type="entry name" value="DUF1759"/>
    <property type="match status" value="1"/>
</dbReference>
<keyword evidence="3" id="KW-1185">Reference proteome</keyword>
<sequence length="721" mass="80578">MFHTPPRQNKMDDITTRNVEAKPQTLMEADDGKLKVTDQGRPRTSAGSAKGEIIEPLSGPPPKSKSVTRKSSASSVLALKKNLELEAAKEKARIQMELIDKKLAADLAAVEEQYSPQASMASQCDGKDVENWLEHSQQELEKQEANNHGTLRGSLCPVQQLASALKDLVASTASTSHNANLLSRISTPKELPLFFGDPMEWLSFKNAYDESTDVCKFSPKENLWRLRKCLRGSAKEAVSALLISTTSPEIVMSTLELQFGNPEIIISRILLEVKKLNPLPQEYYKDIVPFSVKIKNYVAAVRELKREEYLQGVSVVNIVLSKLPTVLLSKWADYSYPLITVGTKARLDILSDFLSDEAIKISTCSANLMNIRWDNKRTKYSEMNSGQSQTVLLQTDECKQSDNKCRFCRDSVHKLTDCKKFKKSLRKNRWSYVKRIGICYKCLLCQHDRKTCPAAACDVAGCGEPHHRLLHYVPSSRQNNNTTCDTTVQSSPTETVTETENNPTESVSVNYINMNSSVLLKVVPIVIYGPNGKFSASALLDDGSTVSLMSAKLAARAGLRGRKLSMRVRGAWDNTELQCESELVDLTLSNKQGNKYDISLRTVNELNLPKQDLTLVNYENYNYLRKIRDELCTGLQTPEVLIGQDNYQLLIPLEVMVGGPSEPCATRTPMGWCLHGLVPHAYSHLEQTATLTEGRWQVGLPWKDNNCVMPDSLPTARTRLR</sequence>
<protein>
    <submittedName>
        <fullName evidence="2">Reverse transcriptase</fullName>
    </submittedName>
</protein>
<name>A0A0L7L0N3_OPEBR</name>
<dbReference type="EMBL" id="JTDY01003744">
    <property type="protein sequence ID" value="KOB69058.1"/>
    <property type="molecule type" value="Genomic_DNA"/>
</dbReference>
<comment type="caution">
    <text evidence="2">The sequence shown here is derived from an EMBL/GenBank/DDBJ whole genome shotgun (WGS) entry which is preliminary data.</text>
</comment>
<evidence type="ECO:0000256" key="1">
    <source>
        <dbReference type="SAM" id="MobiDB-lite"/>
    </source>
</evidence>
<dbReference type="GO" id="GO:0003964">
    <property type="term" value="F:RNA-directed DNA polymerase activity"/>
    <property type="evidence" value="ECO:0007669"/>
    <property type="project" value="UniProtKB-KW"/>
</dbReference>
<feature type="compositionally biased region" description="Basic and acidic residues" evidence="1">
    <location>
        <begin position="30"/>
        <end position="41"/>
    </location>
</feature>
<dbReference type="STRING" id="104452.A0A0L7L0N3"/>
<dbReference type="Proteomes" id="UP000037510">
    <property type="component" value="Unassembled WGS sequence"/>
</dbReference>
<keyword evidence="2" id="KW-0808">Transferase</keyword>
<evidence type="ECO:0000313" key="3">
    <source>
        <dbReference type="Proteomes" id="UP000037510"/>
    </source>
</evidence>
<keyword evidence="2" id="KW-0695">RNA-directed DNA polymerase</keyword>
<accession>A0A0L7L0N3</accession>
<feature type="region of interest" description="Disordered" evidence="1">
    <location>
        <begin position="1"/>
        <end position="73"/>
    </location>
</feature>
<dbReference type="PANTHER" id="PTHR47331:SF4">
    <property type="entry name" value="PEPTIDASE S1 DOMAIN-CONTAINING PROTEIN"/>
    <property type="match status" value="1"/>
</dbReference>
<dbReference type="CDD" id="cd00303">
    <property type="entry name" value="retropepsin_like"/>
    <property type="match status" value="1"/>
</dbReference>
<proteinExistence type="predicted"/>
<dbReference type="PANTHER" id="PTHR47331">
    <property type="entry name" value="PHD-TYPE DOMAIN-CONTAINING PROTEIN"/>
    <property type="match status" value="1"/>
</dbReference>
<keyword evidence="2" id="KW-0548">Nucleotidyltransferase</keyword>
<evidence type="ECO:0000313" key="2">
    <source>
        <dbReference type="EMBL" id="KOB69058.1"/>
    </source>
</evidence>
<gene>
    <name evidence="2" type="ORF">OBRU01_17369</name>
</gene>
<organism evidence="2 3">
    <name type="scientific">Operophtera brumata</name>
    <name type="common">Winter moth</name>
    <name type="synonym">Phalaena brumata</name>
    <dbReference type="NCBI Taxonomy" id="104452"/>
    <lineage>
        <taxon>Eukaryota</taxon>
        <taxon>Metazoa</taxon>
        <taxon>Ecdysozoa</taxon>
        <taxon>Arthropoda</taxon>
        <taxon>Hexapoda</taxon>
        <taxon>Insecta</taxon>
        <taxon>Pterygota</taxon>
        <taxon>Neoptera</taxon>
        <taxon>Endopterygota</taxon>
        <taxon>Lepidoptera</taxon>
        <taxon>Glossata</taxon>
        <taxon>Ditrysia</taxon>
        <taxon>Geometroidea</taxon>
        <taxon>Geometridae</taxon>
        <taxon>Larentiinae</taxon>
        <taxon>Operophtera</taxon>
    </lineage>
</organism>
<dbReference type="AlphaFoldDB" id="A0A0L7L0N3"/>
<reference evidence="2 3" key="1">
    <citation type="journal article" date="2015" name="Genome Biol. Evol.">
        <title>The genome of winter moth (Operophtera brumata) provides a genomic perspective on sexual dimorphism and phenology.</title>
        <authorList>
            <person name="Derks M.F."/>
            <person name="Smit S."/>
            <person name="Salis L."/>
            <person name="Schijlen E."/>
            <person name="Bossers A."/>
            <person name="Mateman C."/>
            <person name="Pijl A.S."/>
            <person name="de Ridder D."/>
            <person name="Groenen M.A."/>
            <person name="Visser M.E."/>
            <person name="Megens H.J."/>
        </authorList>
    </citation>
    <scope>NUCLEOTIDE SEQUENCE [LARGE SCALE GENOMIC DNA]</scope>
    <source>
        <strain evidence="2">WM2013NL</strain>
        <tissue evidence="2">Head and thorax</tissue>
    </source>
</reference>
<dbReference type="InterPro" id="IPR005312">
    <property type="entry name" value="DUF1759"/>
</dbReference>